<organism evidence="1">
    <name type="scientific">viral metagenome</name>
    <dbReference type="NCBI Taxonomy" id="1070528"/>
    <lineage>
        <taxon>unclassified sequences</taxon>
        <taxon>metagenomes</taxon>
        <taxon>organismal metagenomes</taxon>
    </lineage>
</organism>
<proteinExistence type="predicted"/>
<sequence length="405" mass="44560">MTTVCSNVFSSDDLNNMKAHINSLSALHELNSSTKSIVSFTIPLTDSMRTSLQASMQLDLSNVANLPMRWIKGDMEPHIDSSPAAFQNTYLVYLNDSAGEFIVDTQSYSITANTGFIFNEGVSHQTVNTGTTPRLLLGPMGEQGNQVGAAAISYYSNETDAMAQNNLIAAQGGSWVLGDTLNIYYGSIGSYNTWRIALINGGPSAPIGSYSNGFDLTSLGLGGYSFHVYPSAPCFLEGSQILCQVNGADTYLAIETLTKGTYVKTSDHGYQKIEMIRKGIIKNPGNDKRIQNRLYKCSSKNYPSLTQDLYLTGCHSILVQQLKQEERLETINQLGKIYSTDGKYRLMACIDSRAEPWNSEGEYTIWHLALEHPDIRMNYGIYANGLLVETCSINFLKNHSNMASI</sequence>
<dbReference type="AlphaFoldDB" id="A0A6C0DEV8"/>
<accession>A0A6C0DEV8</accession>
<name>A0A6C0DEV8_9ZZZZ</name>
<evidence type="ECO:0000313" key="1">
    <source>
        <dbReference type="EMBL" id="QHT14830.1"/>
    </source>
</evidence>
<reference evidence="1" key="1">
    <citation type="journal article" date="2020" name="Nature">
        <title>Giant virus diversity and host interactions through global metagenomics.</title>
        <authorList>
            <person name="Schulz F."/>
            <person name="Roux S."/>
            <person name="Paez-Espino D."/>
            <person name="Jungbluth S."/>
            <person name="Walsh D.A."/>
            <person name="Denef V.J."/>
            <person name="McMahon K.D."/>
            <person name="Konstantinidis K.T."/>
            <person name="Eloe-Fadrosh E.A."/>
            <person name="Kyrpides N.C."/>
            <person name="Woyke T."/>
        </authorList>
    </citation>
    <scope>NUCLEOTIDE SEQUENCE</scope>
    <source>
        <strain evidence="1">GVMAG-M-3300023174-141</strain>
    </source>
</reference>
<evidence type="ECO:0008006" key="2">
    <source>
        <dbReference type="Google" id="ProtNLM"/>
    </source>
</evidence>
<protein>
    <recommendedName>
        <fullName evidence="2">Hedgehog/Intein (Hint) domain-containing protein</fullName>
    </recommendedName>
</protein>
<dbReference type="EMBL" id="MN739591">
    <property type="protein sequence ID" value="QHT14830.1"/>
    <property type="molecule type" value="Genomic_DNA"/>
</dbReference>